<feature type="transmembrane region" description="Helical" evidence="1">
    <location>
        <begin position="50"/>
        <end position="70"/>
    </location>
</feature>
<evidence type="ECO:0000256" key="1">
    <source>
        <dbReference type="SAM" id="Phobius"/>
    </source>
</evidence>
<evidence type="ECO:0000313" key="3">
    <source>
        <dbReference type="Proteomes" id="UP000243661"/>
    </source>
</evidence>
<dbReference type="EMBL" id="FMBK01000016">
    <property type="protein sequence ID" value="SCC73175.1"/>
    <property type="molecule type" value="Genomic_DNA"/>
</dbReference>
<dbReference type="OrthoDB" id="6695113at2"/>
<keyword evidence="1" id="KW-1133">Transmembrane helix</keyword>
<keyword evidence="1" id="KW-0812">Transmembrane</keyword>
<gene>
    <name evidence="2" type="ORF">GA0116959_11630</name>
</gene>
<dbReference type="RefSeq" id="WP_092721017.1">
    <property type="nucleotide sequence ID" value="NZ_FMBK01000016.1"/>
</dbReference>
<evidence type="ECO:0000313" key="2">
    <source>
        <dbReference type="EMBL" id="SCC73175.1"/>
    </source>
</evidence>
<name>A0A1C4GYU0_9GAMM</name>
<dbReference type="AlphaFoldDB" id="A0A1C4GYU0"/>
<keyword evidence="1" id="KW-0472">Membrane</keyword>
<feature type="transmembrane region" description="Helical" evidence="1">
    <location>
        <begin position="77"/>
        <end position="97"/>
    </location>
</feature>
<feature type="transmembrane region" description="Helical" evidence="1">
    <location>
        <begin position="20"/>
        <end position="44"/>
    </location>
</feature>
<sequence>MKPVISKLNDQQRYRFMVLLRILLASLGGFCIANLTVPVVGLMFPEQLALAVYAGLQMSFIVWLIFILAIFSIKNALHAFCLTLGCIAGLGLLAVLLKPWGTL</sequence>
<reference evidence="2 3" key="1">
    <citation type="submission" date="2016-08" db="EMBL/GenBank/DDBJ databases">
        <authorList>
            <person name="Seilhamer J.J."/>
        </authorList>
    </citation>
    <scope>NUCLEOTIDE SEQUENCE [LARGE SCALE GENOMIC DNA]</scope>
    <source>
        <strain evidence="2 3">ANC 4874</strain>
    </source>
</reference>
<protein>
    <submittedName>
        <fullName evidence="2">Uncharacterized protein</fullName>
    </submittedName>
</protein>
<accession>A0A1C4GYU0</accession>
<proteinExistence type="predicted"/>
<dbReference type="Proteomes" id="UP000243661">
    <property type="component" value="Unassembled WGS sequence"/>
</dbReference>
<organism evidence="2 3">
    <name type="scientific">Acinetobacter albensis</name>
    <dbReference type="NCBI Taxonomy" id="1673609"/>
    <lineage>
        <taxon>Bacteria</taxon>
        <taxon>Pseudomonadati</taxon>
        <taxon>Pseudomonadota</taxon>
        <taxon>Gammaproteobacteria</taxon>
        <taxon>Moraxellales</taxon>
        <taxon>Moraxellaceae</taxon>
        <taxon>Acinetobacter</taxon>
    </lineage>
</organism>